<reference evidence="1" key="1">
    <citation type="submission" date="2012-05" db="EMBL/GenBank/DDBJ databases">
        <authorList>
            <person name="Studholme D.J."/>
            <person name="Wasukira A."/>
            <person name="Grant M."/>
        </authorList>
    </citation>
    <scope>NUCLEOTIDE SEQUENCE [LARGE SCALE GENOMIC DNA]</scope>
    <source>
        <strain evidence="1">NCPPB 890</strain>
    </source>
</reference>
<protein>
    <submittedName>
        <fullName evidence="1">Uncharacterized protein</fullName>
    </submittedName>
</protein>
<proteinExistence type="predicted"/>
<evidence type="ECO:0000313" key="1">
    <source>
        <dbReference type="EMBL" id="KFA01679.1"/>
    </source>
</evidence>
<dbReference type="EMBL" id="AKBN01000825">
    <property type="protein sequence ID" value="KFA01679.1"/>
    <property type="molecule type" value="Genomic_DNA"/>
</dbReference>
<comment type="caution">
    <text evidence="1">The sequence shown here is derived from an EMBL/GenBank/DDBJ whole genome shotgun (WGS) entry which is preliminary data.</text>
</comment>
<dbReference type="AlphaFoldDB" id="A0A836P2C2"/>
<organism evidence="1">
    <name type="scientific">Xanthomonas vasicola pv. vasculorum NCPPB 890</name>
    <dbReference type="NCBI Taxonomy" id="1184265"/>
    <lineage>
        <taxon>Bacteria</taxon>
        <taxon>Pseudomonadati</taxon>
        <taxon>Pseudomonadota</taxon>
        <taxon>Gammaproteobacteria</taxon>
        <taxon>Lysobacterales</taxon>
        <taxon>Lysobacteraceae</taxon>
        <taxon>Xanthomonas</taxon>
    </lineage>
</organism>
<dbReference type="RefSeq" id="WP_010373453.1">
    <property type="nucleotide sequence ID" value="NZ_AKBN02000009.1"/>
</dbReference>
<gene>
    <name evidence="1" type="ORF">A11K_0114290</name>
</gene>
<sequence length="77" mass="8128">MSTTSPDDLITMEGILHGIGYTVRARQLESRRVVLEILQAGGRSVPLTGSPTFGSLQAAVDIGSKLAAQYIGQLVSK</sequence>
<name>A0A836P2C2_XANVA</name>
<accession>A0A836P2C2</accession>